<name>A0A2Z7AEC1_9LAMI</name>
<feature type="compositionally biased region" description="Polar residues" evidence="1">
    <location>
        <begin position="135"/>
        <end position="145"/>
    </location>
</feature>
<dbReference type="AlphaFoldDB" id="A0A2Z7AEC1"/>
<reference evidence="2 3" key="1">
    <citation type="journal article" date="2015" name="Proc. Natl. Acad. Sci. U.S.A.">
        <title>The resurrection genome of Boea hygrometrica: A blueprint for survival of dehydration.</title>
        <authorList>
            <person name="Xiao L."/>
            <person name="Yang G."/>
            <person name="Zhang L."/>
            <person name="Yang X."/>
            <person name="Zhao S."/>
            <person name="Ji Z."/>
            <person name="Zhou Q."/>
            <person name="Hu M."/>
            <person name="Wang Y."/>
            <person name="Chen M."/>
            <person name="Xu Y."/>
            <person name="Jin H."/>
            <person name="Xiao X."/>
            <person name="Hu G."/>
            <person name="Bao F."/>
            <person name="Hu Y."/>
            <person name="Wan P."/>
            <person name="Li L."/>
            <person name="Deng X."/>
            <person name="Kuang T."/>
            <person name="Xiang C."/>
            <person name="Zhu J.K."/>
            <person name="Oliver M.J."/>
            <person name="He Y."/>
        </authorList>
    </citation>
    <scope>NUCLEOTIDE SEQUENCE [LARGE SCALE GENOMIC DNA]</scope>
    <source>
        <strain evidence="3">cv. XS01</strain>
    </source>
</reference>
<gene>
    <name evidence="2" type="ORF">F511_27534</name>
</gene>
<evidence type="ECO:0000313" key="3">
    <source>
        <dbReference type="Proteomes" id="UP000250235"/>
    </source>
</evidence>
<dbReference type="EMBL" id="KV018445">
    <property type="protein sequence ID" value="KZV17282.1"/>
    <property type="molecule type" value="Genomic_DNA"/>
</dbReference>
<evidence type="ECO:0000313" key="2">
    <source>
        <dbReference type="EMBL" id="KZV17282.1"/>
    </source>
</evidence>
<protein>
    <submittedName>
        <fullName evidence="2">ABC transporter C family member 13-like</fullName>
    </submittedName>
</protein>
<accession>A0A2Z7AEC1</accession>
<feature type="region of interest" description="Disordered" evidence="1">
    <location>
        <begin position="114"/>
        <end position="149"/>
    </location>
</feature>
<keyword evidence="3" id="KW-1185">Reference proteome</keyword>
<evidence type="ECO:0000256" key="1">
    <source>
        <dbReference type="SAM" id="MobiDB-lite"/>
    </source>
</evidence>
<proteinExistence type="predicted"/>
<feature type="compositionally biased region" description="Acidic residues" evidence="1">
    <location>
        <begin position="125"/>
        <end position="134"/>
    </location>
</feature>
<feature type="compositionally biased region" description="Polar residues" evidence="1">
    <location>
        <begin position="114"/>
        <end position="124"/>
    </location>
</feature>
<dbReference type="Proteomes" id="UP000250235">
    <property type="component" value="Unassembled WGS sequence"/>
</dbReference>
<sequence>MKFSRWFGAFMESAAGLAMETSRVESAVRNQAEAKLNQLEQVLRIAIQEDKKYRELELERRRSADEVKSKRRCDVVLRFSRWFSVDDIIGDVIYIQQMNRRSYSGSSRNAKISSRNVLSIQSQEDSGEAFDEPDANNSSNQSQATVDDRSQAISVASYIGRKLQ</sequence>
<organism evidence="2 3">
    <name type="scientific">Dorcoceras hygrometricum</name>
    <dbReference type="NCBI Taxonomy" id="472368"/>
    <lineage>
        <taxon>Eukaryota</taxon>
        <taxon>Viridiplantae</taxon>
        <taxon>Streptophyta</taxon>
        <taxon>Embryophyta</taxon>
        <taxon>Tracheophyta</taxon>
        <taxon>Spermatophyta</taxon>
        <taxon>Magnoliopsida</taxon>
        <taxon>eudicotyledons</taxon>
        <taxon>Gunneridae</taxon>
        <taxon>Pentapetalae</taxon>
        <taxon>asterids</taxon>
        <taxon>lamiids</taxon>
        <taxon>Lamiales</taxon>
        <taxon>Gesneriaceae</taxon>
        <taxon>Didymocarpoideae</taxon>
        <taxon>Trichosporeae</taxon>
        <taxon>Loxocarpinae</taxon>
        <taxon>Dorcoceras</taxon>
    </lineage>
</organism>